<dbReference type="OrthoDB" id="5237024at2759"/>
<name>A0A2P5I983_DIAHE</name>
<gene>
    <name evidence="2" type="ORF">DHEL01_v202550</name>
</gene>
<dbReference type="InParanoid" id="A0A2P5I983"/>
<reference evidence="2" key="1">
    <citation type="submission" date="2017-09" db="EMBL/GenBank/DDBJ databases">
        <title>Polyketide synthases of a Diaporthe helianthi virulent isolate.</title>
        <authorList>
            <person name="Baroncelli R."/>
        </authorList>
    </citation>
    <scope>NUCLEOTIDE SEQUENCE [LARGE SCALE GENOMIC DNA]</scope>
    <source>
        <strain evidence="2">7/96</strain>
    </source>
</reference>
<proteinExistence type="predicted"/>
<keyword evidence="3" id="KW-1185">Reference proteome</keyword>
<dbReference type="EMBL" id="MAVT02000140">
    <property type="protein sequence ID" value="POS79064.1"/>
    <property type="molecule type" value="Genomic_DNA"/>
</dbReference>
<accession>A0A2P5I983</accession>
<dbReference type="AlphaFoldDB" id="A0A2P5I983"/>
<protein>
    <submittedName>
        <fullName evidence="2">Uncharacterized protein</fullName>
    </submittedName>
</protein>
<comment type="caution">
    <text evidence="2">The sequence shown here is derived from an EMBL/GenBank/DDBJ whole genome shotgun (WGS) entry which is preliminary data.</text>
</comment>
<feature type="compositionally biased region" description="Low complexity" evidence="1">
    <location>
        <begin position="90"/>
        <end position="106"/>
    </location>
</feature>
<organism evidence="2 3">
    <name type="scientific">Diaporthe helianthi</name>
    <dbReference type="NCBI Taxonomy" id="158607"/>
    <lineage>
        <taxon>Eukaryota</taxon>
        <taxon>Fungi</taxon>
        <taxon>Dikarya</taxon>
        <taxon>Ascomycota</taxon>
        <taxon>Pezizomycotina</taxon>
        <taxon>Sordariomycetes</taxon>
        <taxon>Sordariomycetidae</taxon>
        <taxon>Diaporthales</taxon>
        <taxon>Diaporthaceae</taxon>
        <taxon>Diaporthe</taxon>
    </lineage>
</organism>
<feature type="compositionally biased region" description="Polar residues" evidence="1">
    <location>
        <begin position="124"/>
        <end position="135"/>
    </location>
</feature>
<feature type="compositionally biased region" description="Basic and acidic residues" evidence="1">
    <location>
        <begin position="9"/>
        <end position="19"/>
    </location>
</feature>
<feature type="region of interest" description="Disordered" evidence="1">
    <location>
        <begin position="1"/>
        <end position="135"/>
    </location>
</feature>
<feature type="compositionally biased region" description="Basic and acidic residues" evidence="1">
    <location>
        <begin position="35"/>
        <end position="45"/>
    </location>
</feature>
<evidence type="ECO:0000313" key="3">
    <source>
        <dbReference type="Proteomes" id="UP000094444"/>
    </source>
</evidence>
<sequence>MDTIKKALHPKESAHHKDAYTSISEQPNKLAPDTQPDHETKDRLGSEPNVIGTNRAPSHEDFPSAHHHTSTSTTGDQPRINRGQHQPRQPVGATGVPAGPGEAEPVAGGGRTGAKARAEAANNFVGTNPHPSHSA</sequence>
<evidence type="ECO:0000256" key="1">
    <source>
        <dbReference type="SAM" id="MobiDB-lite"/>
    </source>
</evidence>
<dbReference type="Proteomes" id="UP000094444">
    <property type="component" value="Unassembled WGS sequence"/>
</dbReference>
<evidence type="ECO:0000313" key="2">
    <source>
        <dbReference type="EMBL" id="POS79064.1"/>
    </source>
</evidence>